<organism evidence="3">
    <name type="scientific">Arcobacter sp. AZ-2023</name>
    <dbReference type="NCBI Taxonomy" id="3074453"/>
    <lineage>
        <taxon>Bacteria</taxon>
        <taxon>Pseudomonadati</taxon>
        <taxon>Campylobacterota</taxon>
        <taxon>Epsilonproteobacteria</taxon>
        <taxon>Campylobacterales</taxon>
        <taxon>Arcobacteraceae</taxon>
        <taxon>Arcobacter</taxon>
    </lineage>
</organism>
<accession>A0AA96I2X9</accession>
<name>A0AA96I2X9_9BACT</name>
<feature type="coiled-coil region" evidence="1">
    <location>
        <begin position="144"/>
        <end position="171"/>
    </location>
</feature>
<proteinExistence type="predicted"/>
<gene>
    <name evidence="3" type="ORF">RJG54_11055</name>
</gene>
<protein>
    <submittedName>
        <fullName evidence="3">Uncharacterized protein</fullName>
    </submittedName>
</protein>
<keyword evidence="2" id="KW-0472">Membrane</keyword>
<evidence type="ECO:0000313" key="3">
    <source>
        <dbReference type="EMBL" id="WNL16725.1"/>
    </source>
</evidence>
<keyword evidence="1" id="KW-0175">Coiled coil</keyword>
<reference evidence="3" key="1">
    <citation type="submission" date="2023-09" db="EMBL/GenBank/DDBJ databases">
        <title>Arcobacter tbilisiensis sp. nov. isolated from chicken meat in Tbilisi, Georgia.</title>
        <authorList>
            <person name="Matthias R."/>
            <person name="Zautner A.E."/>
        </authorList>
    </citation>
    <scope>NUCLEOTIDE SEQUENCE</scope>
    <source>
        <strain evidence="3">LEO 107</strain>
    </source>
</reference>
<dbReference type="EMBL" id="CP134846">
    <property type="protein sequence ID" value="WNL16725.1"/>
    <property type="molecule type" value="Genomic_DNA"/>
</dbReference>
<feature type="transmembrane region" description="Helical" evidence="2">
    <location>
        <begin position="128"/>
        <end position="146"/>
    </location>
</feature>
<evidence type="ECO:0000256" key="2">
    <source>
        <dbReference type="SAM" id="Phobius"/>
    </source>
</evidence>
<sequence length="172" mass="20476">MSKLEKYLDELLIFMADEIEKNAGTTKTIEFNFSFEFIEKYFNADDERFEDGKDLKELKKIINIKDNELIKKVLMKAINEELIKRTVIGGREFSKIQLTDNGFRKSKAIKLNKIENNKKWLKYIFEKLFLPILVSIITVLITFYITSKIQNKNVNNELENIKKEIEWLKQKK</sequence>
<dbReference type="AlphaFoldDB" id="A0AA96I2X9"/>
<keyword evidence="2" id="KW-1133">Transmembrane helix</keyword>
<evidence type="ECO:0000256" key="1">
    <source>
        <dbReference type="SAM" id="Coils"/>
    </source>
</evidence>
<keyword evidence="2" id="KW-0812">Transmembrane</keyword>